<dbReference type="KEGG" id="xyl:ET495_12415"/>
<name>A0A4P6EML6_9MICO</name>
<dbReference type="Proteomes" id="UP000291758">
    <property type="component" value="Chromosome"/>
</dbReference>
<evidence type="ECO:0000313" key="1">
    <source>
        <dbReference type="EMBL" id="QAY63904.1"/>
    </source>
</evidence>
<organism evidence="1 2">
    <name type="scientific">Xylanimonas allomyrinae</name>
    <dbReference type="NCBI Taxonomy" id="2509459"/>
    <lineage>
        <taxon>Bacteria</taxon>
        <taxon>Bacillati</taxon>
        <taxon>Actinomycetota</taxon>
        <taxon>Actinomycetes</taxon>
        <taxon>Micrococcales</taxon>
        <taxon>Promicromonosporaceae</taxon>
        <taxon>Xylanimonas</taxon>
    </lineage>
</organism>
<dbReference type="OrthoDB" id="9796486at2"/>
<dbReference type="RefSeq" id="WP_129205064.1">
    <property type="nucleotide sequence ID" value="NZ_CP035495.1"/>
</dbReference>
<evidence type="ECO:0000313" key="2">
    <source>
        <dbReference type="Proteomes" id="UP000291758"/>
    </source>
</evidence>
<reference evidence="1 2" key="1">
    <citation type="submission" date="2019-01" db="EMBL/GenBank/DDBJ databases">
        <title>Genome sequencing of strain 2JSPR-7.</title>
        <authorList>
            <person name="Heo J."/>
            <person name="Kim S.-J."/>
            <person name="Kim J.-S."/>
            <person name="Hong S.-B."/>
            <person name="Kwon S.-W."/>
        </authorList>
    </citation>
    <scope>NUCLEOTIDE SEQUENCE [LARGE SCALE GENOMIC DNA]</scope>
    <source>
        <strain evidence="1 2">2JSPR-7</strain>
    </source>
</reference>
<dbReference type="AlphaFoldDB" id="A0A4P6EML6"/>
<accession>A0A4P6EML6</accession>
<gene>
    <name evidence="1" type="ORF">ET495_12415</name>
</gene>
<keyword evidence="2" id="KW-1185">Reference proteome</keyword>
<sequence length="116" mass="13002">MHVLVDPDELAIELRKRFTTWTTGRALRLREIEPLGDAVRVIFDGRPGDQGGPYGALVAVPRDDSDPRWSDWPEFSKDEWIDHAAFGVIAEAYWTGAVAATVDGITWLRLDQGPVR</sequence>
<protein>
    <submittedName>
        <fullName evidence="1">Uncharacterized protein</fullName>
    </submittedName>
</protein>
<proteinExistence type="predicted"/>
<dbReference type="EMBL" id="CP035495">
    <property type="protein sequence ID" value="QAY63904.1"/>
    <property type="molecule type" value="Genomic_DNA"/>
</dbReference>